<gene>
    <name evidence="3" type="ORF">PVC01_000105500</name>
</gene>
<reference evidence="3 4" key="1">
    <citation type="submission" date="2016-07" db="EMBL/GenBank/DDBJ databases">
        <authorList>
            <consortium name="Pathogen Informatics"/>
        </authorList>
    </citation>
    <scope>NUCLEOTIDE SEQUENCE [LARGE SCALE GENOMIC DNA]</scope>
</reference>
<dbReference type="VEuPathDB" id="PlasmoDB:PVX_241290"/>
<evidence type="ECO:0000256" key="1">
    <source>
        <dbReference type="SAM" id="MobiDB-lite"/>
    </source>
</evidence>
<feature type="compositionally biased region" description="Basic and acidic residues" evidence="1">
    <location>
        <begin position="428"/>
        <end position="440"/>
    </location>
</feature>
<keyword evidence="2" id="KW-1133">Transmembrane helix</keyword>
<organism evidence="3 4">
    <name type="scientific">Plasmodium vivax</name>
    <name type="common">malaria parasite P. vivax</name>
    <dbReference type="NCBI Taxonomy" id="5855"/>
    <lineage>
        <taxon>Eukaryota</taxon>
        <taxon>Sar</taxon>
        <taxon>Alveolata</taxon>
        <taxon>Apicomplexa</taxon>
        <taxon>Aconoidasida</taxon>
        <taxon>Haemosporida</taxon>
        <taxon>Plasmodiidae</taxon>
        <taxon>Plasmodium</taxon>
        <taxon>Plasmodium (Plasmodium)</taxon>
    </lineage>
</organism>
<dbReference type="VEuPathDB" id="PlasmoDB:PVW1_120012100"/>
<evidence type="ECO:0000313" key="3">
    <source>
        <dbReference type="EMBL" id="SCA82110.1"/>
    </source>
</evidence>
<dbReference type="VEuPathDB" id="PlasmoDB:PVP01_0002050"/>
<dbReference type="EMBL" id="FLYI01000486">
    <property type="protein sequence ID" value="SCA82110.1"/>
    <property type="molecule type" value="Genomic_DNA"/>
</dbReference>
<dbReference type="Pfam" id="PF05795">
    <property type="entry name" value="Plasmodium_Vir"/>
    <property type="match status" value="3"/>
</dbReference>
<proteinExistence type="predicted"/>
<feature type="region of interest" description="Disordered" evidence="1">
    <location>
        <begin position="123"/>
        <end position="143"/>
    </location>
</feature>
<evidence type="ECO:0000313" key="4">
    <source>
        <dbReference type="Proteomes" id="UP000305196"/>
    </source>
</evidence>
<keyword evidence="2" id="KW-0812">Transmembrane</keyword>
<name>A0A1G4EET3_PLAVI</name>
<evidence type="ECO:0000256" key="2">
    <source>
        <dbReference type="SAM" id="Phobius"/>
    </source>
</evidence>
<accession>A0A1G4EET3</accession>
<dbReference type="AlphaFoldDB" id="A0A1G4EET3"/>
<keyword evidence="2" id="KW-0472">Membrane</keyword>
<feature type="transmembrane region" description="Helical" evidence="2">
    <location>
        <begin position="807"/>
        <end position="829"/>
    </location>
</feature>
<feature type="region of interest" description="Disordered" evidence="1">
    <location>
        <begin position="408"/>
        <end position="495"/>
    </location>
</feature>
<dbReference type="VEuPathDB" id="PlasmoDB:PVPAM_060042800"/>
<dbReference type="Proteomes" id="UP000305196">
    <property type="component" value="Unassembled WGS sequence"/>
</dbReference>
<protein>
    <submittedName>
        <fullName evidence="3">VIR protein</fullName>
    </submittedName>
</protein>
<dbReference type="InterPro" id="IPR008780">
    <property type="entry name" value="Plasmodium_Vir"/>
</dbReference>
<feature type="compositionally biased region" description="Polar residues" evidence="1">
    <location>
        <begin position="415"/>
        <end position="427"/>
    </location>
</feature>
<sequence length="883" mass="101600">MTGVIKYSTHELLENFKESSELYKFYSNFNIDIDDTYDSYKKCNITTGTSNGKKCPTVKEITQKWKDEFNKITADGNNIAERCYYLILWVYDRIKGCDKNNYCISWYYGLLEKFWDESKCCDKDKSSGKEKVEGDSKGKDSDECNQPCKDKFIKTFNLDVLKKKRELYDFLEYYDHIKNKSSQIFKQNKKEYCDYINYIFTLYHKLEEEVGQRGLPLIYEKELNIFRKKFSEDNELSSIKSRCNINDSIIESIRSMDSANLSARSHEKIVKRRNISPDYGIYDPRKSDDKTVLNELSSEIYKEFDKDIATDAYNSTHCGNLNGDIQNICKKLARNLKELSTNNVTKNENHKDRCTHLNFWIYDAISKKHKNIDQNLSDMTEFADILHADIKINNDLIKKYLIENSKSFSPKETETQNQNSGNDLNTQGKDDTQRSTDNAEAKTLGKHTGKEVPTADTERTVHTGTTEEPGSTGDKGTTVPGKNTGTGGNTKSKDIPDPYKIVNYKELSKYNPCVFNYDCTLSECREMKHLYEYFKAYDTIKSNIKCGDGKNDKYFKYIKYISFLYNKHKEDCCSWSAEICPDYFLSCDEYYNPSKFVSALESSDIATCDEMLKAPIPKKSEDVFSVDPNSEDNMYIKYFTCSYVTDSKFEKKGLRCQQPGYSAHLNDRLSARRNVIKPQNNTSGLDGKKIIINGKTINVVLISDPYAKITGKDGTENSMPNDQYTLFPEIKGAARQAYVKQGEEACKNGKIKEGMEEYCKKSARYSKIINSVNSQSAKLTLEKDIENWEDIDAPSDTSFLNEILQQLPVRMGAVSLASLGAITMLFMYYKFTPFGSWLRNAMGGEKKMKHGNDIEPRKSLNYQQDHMPQISQKKRIKIAYQSS</sequence>